<dbReference type="InterPro" id="IPR000847">
    <property type="entry name" value="LysR_HTH_N"/>
</dbReference>
<dbReference type="Pfam" id="PF03466">
    <property type="entry name" value="LysR_substrate"/>
    <property type="match status" value="1"/>
</dbReference>
<keyword evidence="3" id="KW-0238">DNA-binding</keyword>
<keyword evidence="4" id="KW-0804">Transcription</keyword>
<gene>
    <name evidence="6" type="ORF">QQX04_06110</name>
</gene>
<accession>A0ABT8G0F9</accession>
<dbReference type="Pfam" id="PF00126">
    <property type="entry name" value="HTH_1"/>
    <property type="match status" value="1"/>
</dbReference>
<name>A0ABT8G0F9_9MICO</name>
<evidence type="ECO:0000256" key="3">
    <source>
        <dbReference type="ARBA" id="ARBA00023125"/>
    </source>
</evidence>
<feature type="domain" description="HTH lysR-type" evidence="5">
    <location>
        <begin position="1"/>
        <end position="58"/>
    </location>
</feature>
<proteinExistence type="inferred from homology"/>
<sequence length="295" mass="32055">MELREARVFIAVAEELSFTRAGDRLALGTPSVSETIKLLERHYGRRLFDRDPRSVELTAFGQALLPAARALLCAHDELEQLAERLSGAHQITIGTLYGLGARLMRQVVAQHSAQEPLLAVARVYDWTEPSCGLRTDEVDIAVLVGPTSADHQIHRVPLGTIARLALLPEGALPAHRDTVSLAEVDAVGWIPIEASDQVWDRAWRLDDVRGGAPPLNGPAQATIEGMVEGIRAGVGATITIEAFTQLYAPVGMAYARVSDVPPLQVDLACRADRAQPPLSALIELARERFAPGQWY</sequence>
<dbReference type="SUPFAM" id="SSF53850">
    <property type="entry name" value="Periplasmic binding protein-like II"/>
    <property type="match status" value="1"/>
</dbReference>
<evidence type="ECO:0000256" key="1">
    <source>
        <dbReference type="ARBA" id="ARBA00009437"/>
    </source>
</evidence>
<evidence type="ECO:0000256" key="2">
    <source>
        <dbReference type="ARBA" id="ARBA00023015"/>
    </source>
</evidence>
<dbReference type="SUPFAM" id="SSF46785">
    <property type="entry name" value="Winged helix' DNA-binding domain"/>
    <property type="match status" value="1"/>
</dbReference>
<dbReference type="PROSITE" id="PS50931">
    <property type="entry name" value="HTH_LYSR"/>
    <property type="match status" value="1"/>
</dbReference>
<evidence type="ECO:0000259" key="5">
    <source>
        <dbReference type="PROSITE" id="PS50931"/>
    </source>
</evidence>
<evidence type="ECO:0000256" key="4">
    <source>
        <dbReference type="ARBA" id="ARBA00023163"/>
    </source>
</evidence>
<dbReference type="Gene3D" id="1.10.10.10">
    <property type="entry name" value="Winged helix-like DNA-binding domain superfamily/Winged helix DNA-binding domain"/>
    <property type="match status" value="1"/>
</dbReference>
<dbReference type="InterPro" id="IPR036388">
    <property type="entry name" value="WH-like_DNA-bd_sf"/>
</dbReference>
<dbReference type="InterPro" id="IPR005119">
    <property type="entry name" value="LysR_subst-bd"/>
</dbReference>
<protein>
    <submittedName>
        <fullName evidence="6">LysR family transcriptional regulator</fullName>
    </submittedName>
</protein>
<organism evidence="6 7">
    <name type="scientific">Demequina zhanjiangensis</name>
    <dbReference type="NCBI Taxonomy" id="3051659"/>
    <lineage>
        <taxon>Bacteria</taxon>
        <taxon>Bacillati</taxon>
        <taxon>Actinomycetota</taxon>
        <taxon>Actinomycetes</taxon>
        <taxon>Micrococcales</taxon>
        <taxon>Demequinaceae</taxon>
        <taxon>Demequina</taxon>
    </lineage>
</organism>
<dbReference type="RefSeq" id="WP_301127240.1">
    <property type="nucleotide sequence ID" value="NZ_JAUHPV010000003.1"/>
</dbReference>
<evidence type="ECO:0000313" key="6">
    <source>
        <dbReference type="EMBL" id="MDN4472563.1"/>
    </source>
</evidence>
<dbReference type="PANTHER" id="PTHR30346:SF0">
    <property type="entry name" value="HCA OPERON TRANSCRIPTIONAL ACTIVATOR HCAR"/>
    <property type="match status" value="1"/>
</dbReference>
<evidence type="ECO:0000313" key="7">
    <source>
        <dbReference type="Proteomes" id="UP001172738"/>
    </source>
</evidence>
<comment type="caution">
    <text evidence="6">The sequence shown here is derived from an EMBL/GenBank/DDBJ whole genome shotgun (WGS) entry which is preliminary data.</text>
</comment>
<reference evidence="6" key="1">
    <citation type="submission" date="2023-06" db="EMBL/GenBank/DDBJ databases">
        <title>SYSU T00b26.</title>
        <authorList>
            <person name="Gao L."/>
            <person name="Fang B.-Z."/>
            <person name="Li W.-J."/>
        </authorList>
    </citation>
    <scope>NUCLEOTIDE SEQUENCE</scope>
    <source>
        <strain evidence="6">SYSU T00b26</strain>
    </source>
</reference>
<dbReference type="InterPro" id="IPR036390">
    <property type="entry name" value="WH_DNA-bd_sf"/>
</dbReference>
<dbReference type="CDD" id="cd05466">
    <property type="entry name" value="PBP2_LTTR_substrate"/>
    <property type="match status" value="1"/>
</dbReference>
<keyword evidence="7" id="KW-1185">Reference proteome</keyword>
<dbReference type="EMBL" id="JAUHPV010000003">
    <property type="protein sequence ID" value="MDN4472563.1"/>
    <property type="molecule type" value="Genomic_DNA"/>
</dbReference>
<dbReference type="Proteomes" id="UP001172738">
    <property type="component" value="Unassembled WGS sequence"/>
</dbReference>
<comment type="similarity">
    <text evidence="1">Belongs to the LysR transcriptional regulatory family.</text>
</comment>
<keyword evidence="2" id="KW-0805">Transcription regulation</keyword>
<dbReference type="PANTHER" id="PTHR30346">
    <property type="entry name" value="TRANSCRIPTIONAL DUAL REGULATOR HCAR-RELATED"/>
    <property type="match status" value="1"/>
</dbReference>
<dbReference type="Gene3D" id="3.40.190.10">
    <property type="entry name" value="Periplasmic binding protein-like II"/>
    <property type="match status" value="2"/>
</dbReference>